<organism evidence="1 2">
    <name type="scientific">Bradyrhizobium barranii</name>
    <dbReference type="NCBI Taxonomy" id="2992140"/>
    <lineage>
        <taxon>Bacteria</taxon>
        <taxon>Pseudomonadati</taxon>
        <taxon>Pseudomonadota</taxon>
        <taxon>Alphaproteobacteria</taxon>
        <taxon>Hyphomicrobiales</taxon>
        <taxon>Nitrobacteraceae</taxon>
        <taxon>Bradyrhizobium</taxon>
    </lineage>
</organism>
<evidence type="ECO:0000313" key="2">
    <source>
        <dbReference type="Proteomes" id="UP001430990"/>
    </source>
</evidence>
<accession>A0ABY3QRT0</accession>
<name>A0ABY3QRT0_9BRAD</name>
<dbReference type="Gene3D" id="3.20.20.80">
    <property type="entry name" value="Glycosidases"/>
    <property type="match status" value="1"/>
</dbReference>
<proteinExistence type="predicted"/>
<evidence type="ECO:0000313" key="1">
    <source>
        <dbReference type="EMBL" id="UFW88727.1"/>
    </source>
</evidence>
<gene>
    <name evidence="1" type="ORF">BjapCC829_09610</name>
</gene>
<dbReference type="RefSeq" id="WP_231144320.1">
    <property type="nucleotide sequence ID" value="NZ_CP088100.1"/>
</dbReference>
<reference evidence="1" key="1">
    <citation type="submission" date="2021-11" db="EMBL/GenBank/DDBJ databases">
        <title>Australian commercial rhizobial inoculants.</title>
        <authorList>
            <person name="Kohlmeier M.G."/>
            <person name="O'Hara G.W."/>
            <person name="Colombi E."/>
            <person name="Ramsay J.P."/>
            <person name="Terpolilli J."/>
        </authorList>
    </citation>
    <scope>NUCLEOTIDE SEQUENCE</scope>
    <source>
        <strain evidence="1">CC829</strain>
    </source>
</reference>
<dbReference type="SUPFAM" id="SSF51445">
    <property type="entry name" value="(Trans)glycosidases"/>
    <property type="match status" value="1"/>
</dbReference>
<dbReference type="Proteomes" id="UP001430990">
    <property type="component" value="Chromosome"/>
</dbReference>
<dbReference type="EMBL" id="CP088100">
    <property type="protein sequence ID" value="UFW88727.1"/>
    <property type="molecule type" value="Genomic_DNA"/>
</dbReference>
<dbReference type="InterPro" id="IPR017853">
    <property type="entry name" value="GH"/>
</dbReference>
<sequence>MTASSIDQTLLSASSFTGSIGVNTHVAYSWGGYNNLALVEDDLKYLGVTKLRDGLATSPGSQPVMTGLAEDGYKFDLIVSSNLPATGSAGLAQYLAQLDSFVKANPGSLIAVEGLNEANTQPFSYNGSTDVSAAAQFQMALYMAIKGDATLSGVSVYNLSLGYTDTNDYAKLGNLYSYTDYANSHAYAGTYTTAAAALDTYLSEAGSVAAGKPIVITETGYSTISSAPYLGVDQTVQAKSILNTLVDAFKDGVSTTYIYELLDHDTSAAKNDPGQNMGLFNADGTPKLAATAIHNLTSILADDGTGGHTPTAQLGYSLSGLPASGNSMVLTKSNGAYDLVVWAEPKIWDDVTDSEIAVVTQPVTVNLGGIHHSVIVYDPMSGTSPIASYTDVSQIVLPLSDHPLIIEIDAPAKVAPPPDSLVNVSDTAADIVDQLSDLNASTTLKTITLTDTHVLPVASEATMSYIISHYGKALAAIQGGYSFSVTTSSSTWSLTKVFDSSGTLASTTTTNFSSGVATSKVTVNADGSTDSFSYKAGVVVQEVIVKADGSKETKTFGAGGVVNDTIQNKDGSSSTMLYTAGVKTASYVNNSDGSHDNTFYNITGKTYVTETLHVDATGKVTSDIRKHADGTLDYSQVINSDGSKVTTFYDSVGRKTTSVTSTSTTTTTDSFDTSGNLVKEIAQKSDGSVTTTNYTGTLPASVYIVNADGSKETKLYDSSGRMTNDTVTLNNGSSSTTTYVAGVKTALYVSNSDGSRDNTFYSITGKTYVTQTLHVDASGRVTSDTRKHADGTMDYSQVINSDGSKVTTFYDSVGRKTNLVTVTSAATTTDTFDTSGKLVKEIVQTSDGSVTTTNYNGALLTSVYILNANGSKETKLYDSAGKLVNDTVYNTDGSTSTTVISAGVKTVLYVNNTDGSHDNTYYNITGKTYVTETFHVDASGEVTSDIRKHADGTLDYTQVINSDGSKVTSLYDSAGRKTAVTTSTSTTTTTDTFDTSGNLVKEVVQKTDGSMTTTNYNGSLLVSVYIVNANGSKETKLYDSGGKLATDALVNTDGSLSTTTYAAGVKAALYVTNADGSHDSTFYNITGKSYVTESQHSDVSGNVIEIVRMHADDSLDYKQVINSDGSKVTDTYDSTGHKLNEVQSHADGSSVMDTYNTSGALTQEIAKAANGDTTTTNYSGANPSSIYVVHTDGWKESKLFDSSGNLTNDTVYDTDGSTSTTVYSAGVKTATYVTNADGTHDNSFFNITGKSYVTEYQHANAAGTVLTDTRLHADGTFDYTQVISSDGTKTTDVYDSTGVKTSEVIKHADGSADLFNFAVAGKPGAIEHDVRDANGTLLTIDMQNADGTHNLTAVTAGQTLQGSANKDLFMVSPGSTSIVYDHGNDTVAGFHAGSAANHDVIEISKSLVADYDHLQMTQSGSSTVIQISATDSIVLQSVNVANLDHGNFLFV</sequence>
<protein>
    <submittedName>
        <fullName evidence="1">RHS repeat protein</fullName>
    </submittedName>
</protein>
<dbReference type="Gene3D" id="3.90.930.1">
    <property type="match status" value="9"/>
</dbReference>
<keyword evidence="2" id="KW-1185">Reference proteome</keyword>